<reference evidence="1 2" key="1">
    <citation type="submission" date="2020-11" db="EMBL/GenBank/DDBJ databases">
        <title>P. mediterranea TC4 genome.</title>
        <authorList>
            <person name="Molmeret M."/>
        </authorList>
    </citation>
    <scope>NUCLEOTIDE SEQUENCE [LARGE SCALE GENOMIC DNA]</scope>
    <source>
        <strain evidence="1 2">TC4</strain>
    </source>
</reference>
<protein>
    <submittedName>
        <fullName evidence="1">Uncharacterized protein</fullName>
    </submittedName>
</protein>
<evidence type="ECO:0000313" key="1">
    <source>
        <dbReference type="EMBL" id="MBF4983378.1"/>
    </source>
</evidence>
<keyword evidence="2" id="KW-1185">Reference proteome</keyword>
<organism evidence="1 2">
    <name type="scientific">Nonlabens mediterrranea</name>
    <dbReference type="NCBI Taxonomy" id="1419947"/>
    <lineage>
        <taxon>Bacteria</taxon>
        <taxon>Pseudomonadati</taxon>
        <taxon>Bacteroidota</taxon>
        <taxon>Flavobacteriia</taxon>
        <taxon>Flavobacteriales</taxon>
        <taxon>Flavobacteriaceae</taxon>
        <taxon>Nonlabens</taxon>
    </lineage>
</organism>
<proteinExistence type="predicted"/>
<name>A0ABS0A3G1_9FLAO</name>
<sequence length="108" mass="12599">MKEFKLWLEFEEVDPGNWDIDNEFANIKVDLPDGRKYGINVWTYQFFETAIKTDQENAENLNGTYLIPPDLFVKEMTRSCIENTIQDLLKTGDLENVLNPSIKIEIPN</sequence>
<evidence type="ECO:0000313" key="2">
    <source>
        <dbReference type="Proteomes" id="UP001194729"/>
    </source>
</evidence>
<comment type="caution">
    <text evidence="1">The sequence shown here is derived from an EMBL/GenBank/DDBJ whole genome shotgun (WGS) entry which is preliminary data.</text>
</comment>
<gene>
    <name evidence="1" type="ORF">FNJ87_03195</name>
</gene>
<dbReference type="EMBL" id="JADKYU010000181">
    <property type="protein sequence ID" value="MBF4983378.1"/>
    <property type="molecule type" value="Genomic_DNA"/>
</dbReference>
<dbReference type="Proteomes" id="UP001194729">
    <property type="component" value="Unassembled WGS sequence"/>
</dbReference>
<accession>A0ABS0A3G1</accession>